<keyword evidence="3" id="KW-1185">Reference proteome</keyword>
<evidence type="ECO:0000313" key="2">
    <source>
        <dbReference type="EMBL" id="KAJ3491590.1"/>
    </source>
</evidence>
<dbReference type="EMBL" id="JANAWD010000010">
    <property type="protein sequence ID" value="KAJ3491590.1"/>
    <property type="molecule type" value="Genomic_DNA"/>
</dbReference>
<sequence length="396" mass="45843">MGYLKRKRSLSQSSDTEPLQNQSSLQPNHDTHPPKEDASSTSLVDQFFTQPKFSDFDYDPNRPVMAEFYRLCGYLGWTSRDPNHVPPKAMGIARQELKGALVKQFNQCYGKDRNSLESWRSLCQMIKIAPIPATMEECREAVERTHVNLVDLVDAKRIGTAVVIFPTVEALALYTSSTGNRLGTGKKGEDQRGKERVSEVVELLDILTIALHAMSIQATPLEDFFSRYQSQTFDYEPENPVKDEFDRLCLSQGIAKRSQEGRQIMDEFREALVMEFNELYGVDVNEFESWERICEDIGIKPVPDTMEECRRKVMKTYVNIMDLVESRKTHKKVRVFPTEKALSEYTKKNDKFFPINHAKAGGVLKHFLRHILSPRVAEEREQRPLSWRRRRDRRNQ</sequence>
<proteinExistence type="predicted"/>
<comment type="caution">
    <text evidence="2">The sequence shown here is derived from an EMBL/GenBank/DDBJ whole genome shotgun (WGS) entry which is preliminary data.</text>
</comment>
<organism evidence="2 3">
    <name type="scientific">Meripilus lineatus</name>
    <dbReference type="NCBI Taxonomy" id="2056292"/>
    <lineage>
        <taxon>Eukaryota</taxon>
        <taxon>Fungi</taxon>
        <taxon>Dikarya</taxon>
        <taxon>Basidiomycota</taxon>
        <taxon>Agaricomycotina</taxon>
        <taxon>Agaricomycetes</taxon>
        <taxon>Polyporales</taxon>
        <taxon>Meripilaceae</taxon>
        <taxon>Meripilus</taxon>
    </lineage>
</organism>
<feature type="region of interest" description="Disordered" evidence="1">
    <location>
        <begin position="1"/>
        <end position="42"/>
    </location>
</feature>
<protein>
    <submittedName>
        <fullName evidence="2">Uncharacterized protein</fullName>
    </submittedName>
</protein>
<dbReference type="PANTHER" id="PTHR38846">
    <property type="entry name" value="C3H1-TYPE DOMAIN-CONTAINING PROTEIN"/>
    <property type="match status" value="1"/>
</dbReference>
<reference evidence="2" key="1">
    <citation type="submission" date="2022-07" db="EMBL/GenBank/DDBJ databases">
        <title>Genome Sequence of Physisporinus lineatus.</title>
        <authorList>
            <person name="Buettner E."/>
        </authorList>
    </citation>
    <scope>NUCLEOTIDE SEQUENCE</scope>
    <source>
        <strain evidence="2">VT162</strain>
    </source>
</reference>
<gene>
    <name evidence="2" type="ORF">NLI96_g587</name>
</gene>
<dbReference type="Proteomes" id="UP001212997">
    <property type="component" value="Unassembled WGS sequence"/>
</dbReference>
<evidence type="ECO:0000256" key="1">
    <source>
        <dbReference type="SAM" id="MobiDB-lite"/>
    </source>
</evidence>
<accession>A0AAD5YNT8</accession>
<feature type="compositionally biased region" description="Basic and acidic residues" evidence="1">
    <location>
        <begin position="29"/>
        <end position="38"/>
    </location>
</feature>
<dbReference type="AlphaFoldDB" id="A0AAD5YNT8"/>
<name>A0AAD5YNT8_9APHY</name>
<dbReference type="PANTHER" id="PTHR38846:SF1">
    <property type="entry name" value="C3H1-TYPE DOMAIN-CONTAINING PROTEIN"/>
    <property type="match status" value="1"/>
</dbReference>
<feature type="compositionally biased region" description="Polar residues" evidence="1">
    <location>
        <begin position="10"/>
        <end position="28"/>
    </location>
</feature>
<evidence type="ECO:0000313" key="3">
    <source>
        <dbReference type="Proteomes" id="UP001212997"/>
    </source>
</evidence>